<evidence type="ECO:0000313" key="2">
    <source>
        <dbReference type="EMBL" id="MBB5985074.1"/>
    </source>
</evidence>
<protein>
    <submittedName>
        <fullName evidence="2">Uncharacterized protein</fullName>
    </submittedName>
</protein>
<comment type="caution">
    <text evidence="2">The sequence shown here is derived from an EMBL/GenBank/DDBJ whole genome shotgun (WGS) entry which is preliminary data.</text>
</comment>
<dbReference type="Proteomes" id="UP001138540">
    <property type="component" value="Unassembled WGS sequence"/>
</dbReference>
<reference evidence="2 3" key="1">
    <citation type="submission" date="2020-08" db="EMBL/GenBank/DDBJ databases">
        <title>Exploring microbial biodiversity for novel pathways involved in the catabolism of aromatic compounds derived from lignin.</title>
        <authorList>
            <person name="Elkins J."/>
        </authorList>
    </citation>
    <scope>NUCLEOTIDE SEQUENCE [LARGE SCALE GENOMIC DNA]</scope>
    <source>
        <strain evidence="2 3">B1D3A</strain>
    </source>
</reference>
<evidence type="ECO:0000313" key="3">
    <source>
        <dbReference type="Proteomes" id="UP001138540"/>
    </source>
</evidence>
<gene>
    <name evidence="2" type="ORF">HNP60_001048</name>
</gene>
<keyword evidence="3" id="KW-1185">Reference proteome</keyword>
<feature type="region of interest" description="Disordered" evidence="1">
    <location>
        <begin position="1"/>
        <end position="33"/>
    </location>
</feature>
<evidence type="ECO:0000256" key="1">
    <source>
        <dbReference type="SAM" id="MobiDB-lite"/>
    </source>
</evidence>
<dbReference type="EMBL" id="JACHKA010000001">
    <property type="protein sequence ID" value="MBB5985074.1"/>
    <property type="molecule type" value="Genomic_DNA"/>
</dbReference>
<proteinExistence type="predicted"/>
<sequence>MDESRAMHAGRTRAGNIRESGRWPSMAMDAKPV</sequence>
<accession>A0ABR6NFT9</accession>
<name>A0ABR6NFT9_9SPHN</name>
<organism evidence="2 3">
    <name type="scientific">Sphingobium lignivorans</name>
    <dbReference type="NCBI Taxonomy" id="2735886"/>
    <lineage>
        <taxon>Bacteria</taxon>
        <taxon>Pseudomonadati</taxon>
        <taxon>Pseudomonadota</taxon>
        <taxon>Alphaproteobacteria</taxon>
        <taxon>Sphingomonadales</taxon>
        <taxon>Sphingomonadaceae</taxon>
        <taxon>Sphingobium</taxon>
    </lineage>
</organism>